<dbReference type="PANTHER" id="PTHR43356:SF2">
    <property type="entry name" value="PHOSPHATE ACETYLTRANSFERASE"/>
    <property type="match status" value="1"/>
</dbReference>
<evidence type="ECO:0000313" key="5">
    <source>
        <dbReference type="EMBL" id="BAT27185.1"/>
    </source>
</evidence>
<dbReference type="InterPro" id="IPR050500">
    <property type="entry name" value="Phos_Acetyltrans/Butyryltrans"/>
</dbReference>
<organism evidence="5">
    <name type="scientific">Aureimonas frigidaquae</name>
    <dbReference type="NCBI Taxonomy" id="424757"/>
    <lineage>
        <taxon>Bacteria</taxon>
        <taxon>Pseudomonadati</taxon>
        <taxon>Pseudomonadota</taxon>
        <taxon>Alphaproteobacteria</taxon>
        <taxon>Hyphomicrobiales</taxon>
        <taxon>Aurantimonadaceae</taxon>
        <taxon>Aureimonas</taxon>
    </lineage>
</organism>
<keyword evidence="3" id="KW-0012">Acyltransferase</keyword>
<sequence>MPDRSATPSRVPQLDRLLGLADAAAPARTAVVHPVDAVSLEGAVEAARIGLIEPILVGPRSRIVRAAEDAGIDISALPIENVEHSHAAAETACRLARSGAVEALMKGSLHTDELLGAVVDRSQGLRTDRRMSHVFIMDVPTYPRPLFISDAAINISPDLAAKADIVRNAIDCARALGVGMPRVALLAAVETVHASMPATLDAAALCKMADRGQITGGILDGPLAFDNAVSPEAAERKGIRSPVAGAADILIVPDIESGNMMAKQLFYLAGAESAGIVMGARVPIMLTSRADGRMSRLASAAAALLVARRRREGLNNEDRPA</sequence>
<dbReference type="InterPro" id="IPR002505">
    <property type="entry name" value="PTA_PTB"/>
</dbReference>
<dbReference type="NCBIfam" id="NF008852">
    <property type="entry name" value="PRK11890.1"/>
    <property type="match status" value="1"/>
</dbReference>
<dbReference type="PIRSF" id="PIRSF000428">
    <property type="entry name" value="P_Ac_trans"/>
    <property type="match status" value="1"/>
</dbReference>
<name>A0A0N7KXK6_9HYPH</name>
<dbReference type="Pfam" id="PF01515">
    <property type="entry name" value="PTA_PTB"/>
    <property type="match status" value="1"/>
</dbReference>
<dbReference type="AlphaFoldDB" id="A0A0N7KXK6"/>
<dbReference type="NCBIfam" id="NF006045">
    <property type="entry name" value="PRK08190.1"/>
    <property type="match status" value="1"/>
</dbReference>
<evidence type="ECO:0000256" key="2">
    <source>
        <dbReference type="ARBA" id="ARBA00022679"/>
    </source>
</evidence>
<dbReference type="EMBL" id="LC066375">
    <property type="protein sequence ID" value="BAT27185.1"/>
    <property type="molecule type" value="Genomic_DNA"/>
</dbReference>
<evidence type="ECO:0000256" key="1">
    <source>
        <dbReference type="ARBA" id="ARBA00005656"/>
    </source>
</evidence>
<dbReference type="GO" id="GO:0016746">
    <property type="term" value="F:acyltransferase activity"/>
    <property type="evidence" value="ECO:0007669"/>
    <property type="project" value="UniProtKB-KW"/>
</dbReference>
<dbReference type="InterPro" id="IPR012147">
    <property type="entry name" value="P_Ac_Bu_trans"/>
</dbReference>
<dbReference type="PANTHER" id="PTHR43356">
    <property type="entry name" value="PHOSPHATE ACETYLTRANSFERASE"/>
    <property type="match status" value="1"/>
</dbReference>
<accession>A0A0N7KXK6</accession>
<keyword evidence="2 5" id="KW-0808">Transferase</keyword>
<comment type="similarity">
    <text evidence="1">Belongs to the phosphate acetyltransferase and butyryltransferase family.</text>
</comment>
<reference evidence="5" key="1">
    <citation type="journal article" date="2015" name="Proc. Natl. Acad. Sci. U.S.A.">
        <title>Bacterial clade with the ribosomal RNA operon on a small plasmid rather than the chromosome.</title>
        <authorList>
            <person name="Anda M."/>
            <person name="Ohtsubo Y."/>
            <person name="Okubo T."/>
            <person name="Sugawara M."/>
            <person name="Nagata Y."/>
            <person name="Tsuda M."/>
            <person name="Minamisawa K."/>
            <person name="Mitsui H."/>
        </authorList>
    </citation>
    <scope>NUCLEOTIDE SEQUENCE</scope>
    <source>
        <strain evidence="5">JCM 14755</strain>
    </source>
</reference>
<dbReference type="Gene3D" id="3.40.718.10">
    <property type="entry name" value="Isopropylmalate Dehydrogenase"/>
    <property type="match status" value="1"/>
</dbReference>
<feature type="domain" description="Phosphate acetyl/butaryl transferase" evidence="4">
    <location>
        <begin position="91"/>
        <end position="292"/>
    </location>
</feature>
<evidence type="ECO:0000256" key="3">
    <source>
        <dbReference type="ARBA" id="ARBA00023315"/>
    </source>
</evidence>
<protein>
    <submittedName>
        <fullName evidence="5">Phosphate acetyltransferase</fullName>
    </submittedName>
</protein>
<dbReference type="SUPFAM" id="SSF53659">
    <property type="entry name" value="Isocitrate/Isopropylmalate dehydrogenase-like"/>
    <property type="match status" value="1"/>
</dbReference>
<evidence type="ECO:0000259" key="4">
    <source>
        <dbReference type="Pfam" id="PF01515"/>
    </source>
</evidence>
<proteinExistence type="inferred from homology"/>